<evidence type="ECO:0008006" key="3">
    <source>
        <dbReference type="Google" id="ProtNLM"/>
    </source>
</evidence>
<dbReference type="AlphaFoldDB" id="A0A853DL74"/>
<organism evidence="1 2">
    <name type="scientific">Allobranchiibius huperziae</name>
    <dbReference type="NCBI Taxonomy" id="1874116"/>
    <lineage>
        <taxon>Bacteria</taxon>
        <taxon>Bacillati</taxon>
        <taxon>Actinomycetota</taxon>
        <taxon>Actinomycetes</taxon>
        <taxon>Micrococcales</taxon>
        <taxon>Dermacoccaceae</taxon>
        <taxon>Allobranchiibius</taxon>
    </lineage>
</organism>
<dbReference type="EMBL" id="JACCFW010000001">
    <property type="protein sequence ID" value="NYJ74895.1"/>
    <property type="molecule type" value="Genomic_DNA"/>
</dbReference>
<evidence type="ECO:0000313" key="2">
    <source>
        <dbReference type="Proteomes" id="UP000571817"/>
    </source>
</evidence>
<dbReference type="Pfam" id="PF14224">
    <property type="entry name" value="DUF4331"/>
    <property type="match status" value="1"/>
</dbReference>
<name>A0A853DL74_9MICO</name>
<proteinExistence type="predicted"/>
<accession>A0A853DL74</accession>
<evidence type="ECO:0000313" key="1">
    <source>
        <dbReference type="EMBL" id="NYJ74895.1"/>
    </source>
</evidence>
<keyword evidence="2" id="KW-1185">Reference proteome</keyword>
<protein>
    <recommendedName>
        <fullName evidence="3">DUF4331 domain-containing protein</fullName>
    </recommendedName>
</protein>
<dbReference type="Proteomes" id="UP000571817">
    <property type="component" value="Unassembled WGS sequence"/>
</dbReference>
<dbReference type="InterPro" id="IPR025566">
    <property type="entry name" value="DUF4331"/>
</dbReference>
<sequence length="457" mass="48984">MTLIANFMPFELPYGGPNFNEFADTVVYTINVSNSGRALADISYQFTFKTQVRNPNSFLYNVGPISSPTDANWNRPQTFTVERVDLTPPPKYFPRHLSGILGKDLTCPPVNVGIRSTPNYPTLAAKSYHQLAGGRMVFAGQRADGFHVDLGSIFDLGDLRPFQGAYNKGIPPVLANMPGVNGLLDLNVHTIAIQVPLSDLTVDGKTPTDVMSANSVIGVWATASRSTSRILNKKTGKYDNYGAWTQVSRLGNPLVNEVINPMGEKDLWNINPPRLDSQFAKYVLQPELANLIANVLYPTAFPNLAAYVKSKKPRADLAAILLTGIPKGVVPGFQNYTGSVQADMLRLNLAVPPTAPSKANKIGLIAGDAAGFPNGRRPIDDVTAIELRAVAGATIPLVDKSYKPDAAATSLNDGSTEGTANDNAPYGVAYLSSFPYLSNPNSGFTSKPGKPGGQTVN</sequence>
<gene>
    <name evidence="1" type="ORF">HNR15_001858</name>
</gene>
<reference evidence="1 2" key="1">
    <citation type="submission" date="2020-07" db="EMBL/GenBank/DDBJ databases">
        <title>Sequencing the genomes of 1000 actinobacteria strains.</title>
        <authorList>
            <person name="Klenk H.-P."/>
        </authorList>
    </citation>
    <scope>NUCLEOTIDE SEQUENCE [LARGE SCALE GENOMIC DNA]</scope>
    <source>
        <strain evidence="1 2">DSM 29531</strain>
    </source>
</reference>
<comment type="caution">
    <text evidence="1">The sequence shown here is derived from an EMBL/GenBank/DDBJ whole genome shotgun (WGS) entry which is preliminary data.</text>
</comment>